<name>A0A024ELW7_9PSED</name>
<dbReference type="EMBL" id="CP005961">
    <property type="protein sequence ID" value="AHZ73393.1"/>
    <property type="molecule type" value="Genomic_DNA"/>
</dbReference>
<evidence type="ECO:0000256" key="3">
    <source>
        <dbReference type="ARBA" id="ARBA00014376"/>
    </source>
</evidence>
<reference evidence="9 10" key="1">
    <citation type="journal article" date="2012" name="J. Bacteriol.">
        <title>Genome sequence of cold-adapted Pseudomonas mandelii strain JR-1.</title>
        <authorList>
            <person name="Jang S.H."/>
            <person name="Kim J."/>
            <person name="Kim J."/>
            <person name="Hong S."/>
            <person name="Lee C."/>
        </authorList>
    </citation>
    <scope>NUCLEOTIDE SEQUENCE [LARGE SCALE GENOMIC DNA]</scope>
    <source>
        <strain evidence="9 10">JR-1</strain>
        <plasmid evidence="10">Plasmid</plasmid>
    </source>
</reference>
<gene>
    <name evidence="9" type="ORF">OU5_P0141</name>
</gene>
<evidence type="ECO:0000256" key="1">
    <source>
        <dbReference type="ARBA" id="ARBA00004117"/>
    </source>
</evidence>
<sequence length="137" mass="15294">MSINFEKAVGSAERALIYRSQRAEVLSNNIVNADTPNFKARDMDFPTLLAEQSKRVADTQFSLQTTNRNHIRGNGSEGDSDGSALLYRTPNQPSLDQNTVDQQIEIAKYTENEIHFEAAFTRLNGSFKGLIKAIRGE</sequence>
<dbReference type="GO" id="GO:0030694">
    <property type="term" value="C:bacterial-type flagellum basal body, rod"/>
    <property type="evidence" value="ECO:0007669"/>
    <property type="project" value="InterPro"/>
</dbReference>
<dbReference type="RefSeq" id="WP_010465967.1">
    <property type="nucleotide sequence ID" value="NZ_CP005961.1"/>
</dbReference>
<dbReference type="PANTHER" id="PTHR30435">
    <property type="entry name" value="FLAGELLAR PROTEIN"/>
    <property type="match status" value="1"/>
</dbReference>
<dbReference type="InterPro" id="IPR001444">
    <property type="entry name" value="Flag_bb_rod_N"/>
</dbReference>
<evidence type="ECO:0000256" key="4">
    <source>
        <dbReference type="ARBA" id="ARBA00023143"/>
    </source>
</evidence>
<keyword evidence="4 6" id="KW-0975">Bacterial flagellum</keyword>
<keyword evidence="9" id="KW-0614">Plasmid</keyword>
<dbReference type="InterPro" id="IPR006300">
    <property type="entry name" value="FlgB"/>
</dbReference>
<keyword evidence="9" id="KW-0966">Cell projection</keyword>
<evidence type="ECO:0000256" key="5">
    <source>
        <dbReference type="ARBA" id="ARBA00024934"/>
    </source>
</evidence>
<feature type="domain" description="Flagellar basal body rod protein N-terminal" evidence="8">
    <location>
        <begin position="12"/>
        <end position="39"/>
    </location>
</feature>
<dbReference type="AlphaFoldDB" id="A0A024ELW7"/>
<organism evidence="9 10">
    <name type="scientific">Pseudomonas mandelii JR-1</name>
    <dbReference type="NCBI Taxonomy" id="1147786"/>
    <lineage>
        <taxon>Bacteria</taxon>
        <taxon>Pseudomonadati</taxon>
        <taxon>Pseudomonadota</taxon>
        <taxon>Gammaproteobacteria</taxon>
        <taxon>Pseudomonadales</taxon>
        <taxon>Pseudomonadaceae</taxon>
        <taxon>Pseudomonas</taxon>
    </lineage>
</organism>
<dbReference type="KEGG" id="pman:OU5_P0141"/>
<evidence type="ECO:0000313" key="10">
    <source>
        <dbReference type="Proteomes" id="UP000026913"/>
    </source>
</evidence>
<evidence type="ECO:0000256" key="2">
    <source>
        <dbReference type="ARBA" id="ARBA00009677"/>
    </source>
</evidence>
<evidence type="ECO:0000313" key="9">
    <source>
        <dbReference type="EMBL" id="AHZ73393.1"/>
    </source>
</evidence>
<evidence type="ECO:0000259" key="8">
    <source>
        <dbReference type="Pfam" id="PF00460"/>
    </source>
</evidence>
<protein>
    <recommendedName>
        <fullName evidence="3 6">Flagellar basal body rod protein FlgB</fullName>
    </recommendedName>
</protein>
<comment type="subunit">
    <text evidence="6">The basal body constitutes a major portion of the flagellar organelle and consists of a number of rings mounted on a central rod.</text>
</comment>
<comment type="similarity">
    <text evidence="2 6">Belongs to the flagella basal body rod proteins family.</text>
</comment>
<keyword evidence="9" id="KW-0282">Flagellum</keyword>
<dbReference type="PANTHER" id="PTHR30435:SF12">
    <property type="entry name" value="FLAGELLAR BASAL BODY ROD PROTEIN FLGB"/>
    <property type="match status" value="1"/>
</dbReference>
<proteinExistence type="inferred from homology"/>
<dbReference type="OrthoDB" id="9788334at2"/>
<feature type="region of interest" description="Disordered" evidence="7">
    <location>
        <begin position="67"/>
        <end position="97"/>
    </location>
</feature>
<dbReference type="HOGENOM" id="CLU_125463_1_0_6"/>
<comment type="subcellular location">
    <subcellularLocation>
        <location evidence="1 6">Bacterial flagellum basal body</location>
    </subcellularLocation>
</comment>
<evidence type="ECO:0000256" key="7">
    <source>
        <dbReference type="SAM" id="MobiDB-lite"/>
    </source>
</evidence>
<dbReference type="NCBIfam" id="TIGR01396">
    <property type="entry name" value="FlgB"/>
    <property type="match status" value="1"/>
</dbReference>
<dbReference type="PIRSF" id="PIRSF002889">
    <property type="entry name" value="Rod_FlgB"/>
    <property type="match status" value="1"/>
</dbReference>
<dbReference type="Proteomes" id="UP000026913">
    <property type="component" value="Plasmid unnamed"/>
</dbReference>
<accession>A0A024ELW7</accession>
<dbReference type="Pfam" id="PF00460">
    <property type="entry name" value="Flg_bb_rod"/>
    <property type="match status" value="1"/>
</dbReference>
<keyword evidence="9" id="KW-0969">Cilium</keyword>
<comment type="function">
    <text evidence="5 6">Structural component of flagellum, the bacterial motility apparatus. Part of the rod structure of flagellar basal body.</text>
</comment>
<geneLocation type="plasmid" evidence="10"/>
<evidence type="ECO:0000256" key="6">
    <source>
        <dbReference type="PIRNR" id="PIRNR002889"/>
    </source>
</evidence>
<dbReference type="GO" id="GO:0071978">
    <property type="term" value="P:bacterial-type flagellum-dependent swarming motility"/>
    <property type="evidence" value="ECO:0007669"/>
    <property type="project" value="TreeGrafter"/>
</dbReference>